<keyword evidence="2" id="KW-0732">Signal</keyword>
<evidence type="ECO:0000313" key="3">
    <source>
        <dbReference type="EMBL" id="KAH6587797.1"/>
    </source>
</evidence>
<feature type="compositionally biased region" description="Polar residues" evidence="1">
    <location>
        <begin position="179"/>
        <end position="192"/>
    </location>
</feature>
<name>A0ABQ8EXM1_9FUNG</name>
<comment type="caution">
    <text evidence="3">The sequence shown here is derived from an EMBL/GenBank/DDBJ whole genome shotgun (WGS) entry which is preliminary data.</text>
</comment>
<dbReference type="Proteomes" id="UP001648503">
    <property type="component" value="Unassembled WGS sequence"/>
</dbReference>
<protein>
    <submittedName>
        <fullName evidence="3">Uncharacterized protein</fullName>
    </submittedName>
</protein>
<feature type="chain" id="PRO_5047323209" evidence="2">
    <location>
        <begin position="19"/>
        <end position="192"/>
    </location>
</feature>
<evidence type="ECO:0000313" key="4">
    <source>
        <dbReference type="Proteomes" id="UP001648503"/>
    </source>
</evidence>
<feature type="compositionally biased region" description="Low complexity" evidence="1">
    <location>
        <begin position="53"/>
        <end position="73"/>
    </location>
</feature>
<evidence type="ECO:0000256" key="1">
    <source>
        <dbReference type="SAM" id="MobiDB-lite"/>
    </source>
</evidence>
<accession>A0ABQ8EXM1</accession>
<dbReference type="EMBL" id="JAFCIX010000551">
    <property type="protein sequence ID" value="KAH6587797.1"/>
    <property type="molecule type" value="Genomic_DNA"/>
</dbReference>
<feature type="signal peptide" evidence="2">
    <location>
        <begin position="1"/>
        <end position="18"/>
    </location>
</feature>
<reference evidence="3 4" key="1">
    <citation type="submission" date="2021-02" db="EMBL/GenBank/DDBJ databases">
        <title>Variation within the Batrachochytrium salamandrivorans European outbreak.</title>
        <authorList>
            <person name="Kelly M."/>
            <person name="Pasmans F."/>
            <person name="Shea T.P."/>
            <person name="Munoz J.F."/>
            <person name="Carranza S."/>
            <person name="Cuomo C.A."/>
            <person name="Martel A."/>
        </authorList>
    </citation>
    <scope>NUCLEOTIDE SEQUENCE [LARGE SCALE GENOMIC DNA]</scope>
    <source>
        <strain evidence="3 4">AMFP18/2</strain>
    </source>
</reference>
<evidence type="ECO:0000256" key="2">
    <source>
        <dbReference type="SAM" id="SignalP"/>
    </source>
</evidence>
<feature type="region of interest" description="Disordered" evidence="1">
    <location>
        <begin position="46"/>
        <end position="82"/>
    </location>
</feature>
<organism evidence="3 4">
    <name type="scientific">Batrachochytrium salamandrivorans</name>
    <dbReference type="NCBI Taxonomy" id="1357716"/>
    <lineage>
        <taxon>Eukaryota</taxon>
        <taxon>Fungi</taxon>
        <taxon>Fungi incertae sedis</taxon>
        <taxon>Chytridiomycota</taxon>
        <taxon>Chytridiomycota incertae sedis</taxon>
        <taxon>Chytridiomycetes</taxon>
        <taxon>Rhizophydiales</taxon>
        <taxon>Rhizophydiales incertae sedis</taxon>
        <taxon>Batrachochytrium</taxon>
    </lineage>
</organism>
<feature type="region of interest" description="Disordered" evidence="1">
    <location>
        <begin position="145"/>
        <end position="192"/>
    </location>
</feature>
<proteinExistence type="predicted"/>
<keyword evidence="4" id="KW-1185">Reference proteome</keyword>
<gene>
    <name evidence="3" type="ORF">BASA50_011099</name>
</gene>
<sequence length="192" mass="20764">MRVGAGIILSVLSSSVLAAVIPNYGDHVPLLVRRTVNPENRVVLWKRADEKQTGPGPSNSGAGASSEASTSNGQSNPDDSAGDIKYLYAGEYKDFISKVEPKNNEKNIQIIEKYLSEANEYWKSLEAVADYNQNLINNGKVTFTKKASKKTSTSATRVKKRPGMKTKPPTDETPDQETSDQGVGQSVNGIFG</sequence>
<feature type="compositionally biased region" description="Low complexity" evidence="1">
    <location>
        <begin position="145"/>
        <end position="156"/>
    </location>
</feature>